<evidence type="ECO:0000259" key="8">
    <source>
        <dbReference type="Pfam" id="PF01850"/>
    </source>
</evidence>
<organism evidence="9 10">
    <name type="scientific">Anabaena sphaerica FACHB-251</name>
    <dbReference type="NCBI Taxonomy" id="2692883"/>
    <lineage>
        <taxon>Bacteria</taxon>
        <taxon>Bacillati</taxon>
        <taxon>Cyanobacteriota</taxon>
        <taxon>Cyanophyceae</taxon>
        <taxon>Nostocales</taxon>
        <taxon>Nostocaceae</taxon>
        <taxon>Anabaena</taxon>
    </lineage>
</organism>
<evidence type="ECO:0000313" key="10">
    <source>
        <dbReference type="Proteomes" id="UP000662185"/>
    </source>
</evidence>
<keyword evidence="2" id="KW-1277">Toxin-antitoxin system</keyword>
<accession>A0A926WNQ0</accession>
<dbReference type="InterPro" id="IPR050556">
    <property type="entry name" value="Type_II_TA_system_RNase"/>
</dbReference>
<dbReference type="InterPro" id="IPR002716">
    <property type="entry name" value="PIN_dom"/>
</dbReference>
<comment type="similarity">
    <text evidence="7">Belongs to the PINc/VapC protein family.</text>
</comment>
<dbReference type="GO" id="GO:0016787">
    <property type="term" value="F:hydrolase activity"/>
    <property type="evidence" value="ECO:0007669"/>
    <property type="project" value="UniProtKB-KW"/>
</dbReference>
<dbReference type="CDD" id="cd18746">
    <property type="entry name" value="PIN_VapC4-5_FitB-like"/>
    <property type="match status" value="1"/>
</dbReference>
<evidence type="ECO:0000256" key="1">
    <source>
        <dbReference type="ARBA" id="ARBA00001946"/>
    </source>
</evidence>
<sequence>MTYLLDTCLISETITKQPNQQVLNWLDAQLPETLYLSVITIGEIAKGISKLPVSKRKESLTKWLNSILPHRFENRILGLDIATMVLWGNLVAELEQNGRPLPAMDSLIAATALQNSLTLVTRNEKDFAGTEVVIINPWNF</sequence>
<evidence type="ECO:0000256" key="6">
    <source>
        <dbReference type="ARBA" id="ARBA00022842"/>
    </source>
</evidence>
<dbReference type="GO" id="GO:0046872">
    <property type="term" value="F:metal ion binding"/>
    <property type="evidence" value="ECO:0007669"/>
    <property type="project" value="UniProtKB-KW"/>
</dbReference>
<dbReference type="GO" id="GO:0004518">
    <property type="term" value="F:nuclease activity"/>
    <property type="evidence" value="ECO:0007669"/>
    <property type="project" value="UniProtKB-KW"/>
</dbReference>
<reference evidence="10" key="1">
    <citation type="journal article" date="2020" name="ISME J.">
        <title>Comparative genomics reveals insights into cyanobacterial evolution and habitat adaptation.</title>
        <authorList>
            <person name="Chen M.Y."/>
            <person name="Teng W.K."/>
            <person name="Zhao L."/>
            <person name="Hu C.X."/>
            <person name="Zhou Y.K."/>
            <person name="Han B.P."/>
            <person name="Song L.R."/>
            <person name="Shu W.S."/>
        </authorList>
    </citation>
    <scope>NUCLEOTIDE SEQUENCE [LARGE SCALE GENOMIC DNA]</scope>
    <source>
        <strain evidence="10">FACHB-251</strain>
    </source>
</reference>
<dbReference type="EMBL" id="JACJQU010000032">
    <property type="protein sequence ID" value="MBD2296831.1"/>
    <property type="molecule type" value="Genomic_DNA"/>
</dbReference>
<dbReference type="Proteomes" id="UP000662185">
    <property type="component" value="Unassembled WGS sequence"/>
</dbReference>
<evidence type="ECO:0000256" key="4">
    <source>
        <dbReference type="ARBA" id="ARBA00022723"/>
    </source>
</evidence>
<dbReference type="Gene3D" id="3.40.50.1010">
    <property type="entry name" value="5'-nuclease"/>
    <property type="match status" value="1"/>
</dbReference>
<comment type="caution">
    <text evidence="9">The sequence shown here is derived from an EMBL/GenBank/DDBJ whole genome shotgun (WGS) entry which is preliminary data.</text>
</comment>
<dbReference type="InterPro" id="IPR029060">
    <property type="entry name" value="PIN-like_dom_sf"/>
</dbReference>
<keyword evidence="4" id="KW-0479">Metal-binding</keyword>
<name>A0A926WNQ0_9NOST</name>
<evidence type="ECO:0000256" key="5">
    <source>
        <dbReference type="ARBA" id="ARBA00022801"/>
    </source>
</evidence>
<proteinExistence type="inferred from homology"/>
<dbReference type="Pfam" id="PF01850">
    <property type="entry name" value="PIN"/>
    <property type="match status" value="1"/>
</dbReference>
<gene>
    <name evidence="9" type="ORF">H6G06_25980</name>
</gene>
<feature type="domain" description="PIN" evidence="8">
    <location>
        <begin position="3"/>
        <end position="128"/>
    </location>
</feature>
<dbReference type="PANTHER" id="PTHR33653:SF1">
    <property type="entry name" value="RIBONUCLEASE VAPC2"/>
    <property type="match status" value="1"/>
</dbReference>
<keyword evidence="6" id="KW-0460">Magnesium</keyword>
<evidence type="ECO:0000313" key="9">
    <source>
        <dbReference type="EMBL" id="MBD2296831.1"/>
    </source>
</evidence>
<dbReference type="AlphaFoldDB" id="A0A926WNQ0"/>
<protein>
    <submittedName>
        <fullName evidence="9">Type II toxin-antitoxin system VapC family toxin</fullName>
    </submittedName>
</protein>
<evidence type="ECO:0000256" key="3">
    <source>
        <dbReference type="ARBA" id="ARBA00022722"/>
    </source>
</evidence>
<keyword evidence="3" id="KW-0540">Nuclease</keyword>
<comment type="cofactor">
    <cofactor evidence="1">
        <name>Mg(2+)</name>
        <dbReference type="ChEBI" id="CHEBI:18420"/>
    </cofactor>
</comment>
<keyword evidence="10" id="KW-1185">Reference proteome</keyword>
<evidence type="ECO:0000256" key="2">
    <source>
        <dbReference type="ARBA" id="ARBA00022649"/>
    </source>
</evidence>
<keyword evidence="5" id="KW-0378">Hydrolase</keyword>
<dbReference type="PANTHER" id="PTHR33653">
    <property type="entry name" value="RIBONUCLEASE VAPC2"/>
    <property type="match status" value="1"/>
</dbReference>
<evidence type="ECO:0000256" key="7">
    <source>
        <dbReference type="ARBA" id="ARBA00038093"/>
    </source>
</evidence>
<dbReference type="SUPFAM" id="SSF88723">
    <property type="entry name" value="PIN domain-like"/>
    <property type="match status" value="1"/>
</dbReference>
<dbReference type="RefSeq" id="WP_190564950.1">
    <property type="nucleotide sequence ID" value="NZ_JACJQU010000032.1"/>
</dbReference>